<dbReference type="InterPro" id="IPR035418">
    <property type="entry name" value="AraC-bd_2"/>
</dbReference>
<evidence type="ECO:0000256" key="4">
    <source>
        <dbReference type="SAM" id="MobiDB-lite"/>
    </source>
</evidence>
<evidence type="ECO:0000256" key="2">
    <source>
        <dbReference type="ARBA" id="ARBA00023125"/>
    </source>
</evidence>
<evidence type="ECO:0000313" key="7">
    <source>
        <dbReference type="Proteomes" id="UP001501536"/>
    </source>
</evidence>
<feature type="region of interest" description="Disordered" evidence="4">
    <location>
        <begin position="1"/>
        <end position="31"/>
    </location>
</feature>
<dbReference type="Pfam" id="PF14525">
    <property type="entry name" value="AraC_binding_2"/>
    <property type="match status" value="1"/>
</dbReference>
<dbReference type="PROSITE" id="PS01124">
    <property type="entry name" value="HTH_ARAC_FAMILY_2"/>
    <property type="match status" value="1"/>
</dbReference>
<dbReference type="InterPro" id="IPR018062">
    <property type="entry name" value="HTH_AraC-typ_CS"/>
</dbReference>
<protein>
    <submittedName>
        <fullName evidence="6">Helix-turn-helix domain-containing protein</fullName>
    </submittedName>
</protein>
<name>A0ABP7CMG3_9MICC</name>
<accession>A0ABP7CMG3</accession>
<dbReference type="InterPro" id="IPR050204">
    <property type="entry name" value="AraC_XylS_family_regulators"/>
</dbReference>
<evidence type="ECO:0000256" key="1">
    <source>
        <dbReference type="ARBA" id="ARBA00023015"/>
    </source>
</evidence>
<evidence type="ECO:0000313" key="6">
    <source>
        <dbReference type="EMBL" id="GAA3693343.1"/>
    </source>
</evidence>
<gene>
    <name evidence="6" type="ORF">GCM10022377_02440</name>
</gene>
<keyword evidence="1" id="KW-0805">Transcription regulation</keyword>
<dbReference type="PROSITE" id="PS00041">
    <property type="entry name" value="HTH_ARAC_FAMILY_1"/>
    <property type="match status" value="1"/>
</dbReference>
<dbReference type="Pfam" id="PF12833">
    <property type="entry name" value="HTH_18"/>
    <property type="match status" value="1"/>
</dbReference>
<feature type="compositionally biased region" description="Polar residues" evidence="4">
    <location>
        <begin position="21"/>
        <end position="31"/>
    </location>
</feature>
<comment type="caution">
    <text evidence="6">The sequence shown here is derived from an EMBL/GenBank/DDBJ whole genome shotgun (WGS) entry which is preliminary data.</text>
</comment>
<dbReference type="Proteomes" id="UP001501536">
    <property type="component" value="Unassembled WGS sequence"/>
</dbReference>
<evidence type="ECO:0000256" key="3">
    <source>
        <dbReference type="ARBA" id="ARBA00023163"/>
    </source>
</evidence>
<keyword evidence="3" id="KW-0804">Transcription</keyword>
<keyword evidence="2" id="KW-0238">DNA-binding</keyword>
<dbReference type="PANTHER" id="PTHR46796">
    <property type="entry name" value="HTH-TYPE TRANSCRIPTIONAL ACTIVATOR RHAS-RELATED"/>
    <property type="match status" value="1"/>
</dbReference>
<evidence type="ECO:0000259" key="5">
    <source>
        <dbReference type="PROSITE" id="PS01124"/>
    </source>
</evidence>
<dbReference type="SMART" id="SM00342">
    <property type="entry name" value="HTH_ARAC"/>
    <property type="match status" value="1"/>
</dbReference>
<dbReference type="Gene3D" id="1.10.10.60">
    <property type="entry name" value="Homeodomain-like"/>
    <property type="match status" value="1"/>
</dbReference>
<dbReference type="InterPro" id="IPR018060">
    <property type="entry name" value="HTH_AraC"/>
</dbReference>
<proteinExistence type="predicted"/>
<dbReference type="InterPro" id="IPR009057">
    <property type="entry name" value="Homeodomain-like_sf"/>
</dbReference>
<keyword evidence="7" id="KW-1185">Reference proteome</keyword>
<dbReference type="SUPFAM" id="SSF46689">
    <property type="entry name" value="Homeodomain-like"/>
    <property type="match status" value="1"/>
</dbReference>
<reference evidence="7" key="1">
    <citation type="journal article" date="2019" name="Int. J. Syst. Evol. Microbiol.">
        <title>The Global Catalogue of Microorganisms (GCM) 10K type strain sequencing project: providing services to taxonomists for standard genome sequencing and annotation.</title>
        <authorList>
            <consortium name="The Broad Institute Genomics Platform"/>
            <consortium name="The Broad Institute Genome Sequencing Center for Infectious Disease"/>
            <person name="Wu L."/>
            <person name="Ma J."/>
        </authorList>
    </citation>
    <scope>NUCLEOTIDE SEQUENCE [LARGE SCALE GENOMIC DNA]</scope>
    <source>
        <strain evidence="7">JCM 16961</strain>
    </source>
</reference>
<dbReference type="PANTHER" id="PTHR46796:SF6">
    <property type="entry name" value="ARAC SUBFAMILY"/>
    <property type="match status" value="1"/>
</dbReference>
<dbReference type="EMBL" id="BAABCJ010000001">
    <property type="protein sequence ID" value="GAA3693343.1"/>
    <property type="molecule type" value="Genomic_DNA"/>
</dbReference>
<organism evidence="6 7">
    <name type="scientific">Zhihengliuella alba</name>
    <dbReference type="NCBI Taxonomy" id="547018"/>
    <lineage>
        <taxon>Bacteria</taxon>
        <taxon>Bacillati</taxon>
        <taxon>Actinomycetota</taxon>
        <taxon>Actinomycetes</taxon>
        <taxon>Micrococcales</taxon>
        <taxon>Micrococcaceae</taxon>
        <taxon>Zhihengliuella</taxon>
    </lineage>
</organism>
<sequence length="334" mass="36191">MHTDPQVSGRLRTSDPPSPQGSPATNMSSTSSVAQPDAFAYWEELISQTFVPLSAKPIKEKKFVGRIQHSTIDAIGFSDVRASSQAVRRTPGLIAQCDNEFLLASIQISGSGRVEQDDRTALLSPGEMAFYDSSRPYALQFDRPFAQLVIQIPRDALSIKETRQFTARTLGRGTPAAAVVPFLRSLSGTASTNTQAALMLAPQTLGLVEAVASFASGLKPPAGALEAAARQRVADFLRRNLADPDIDAESVAKACNVSRRTLYRIVGDQGIAYQLRRLRIERARQLLIAEPERPVGSIASACGFESESGFYRAFRAVTAVTPAEYRRDSGTSRQ</sequence>
<feature type="domain" description="HTH araC/xylS-type" evidence="5">
    <location>
        <begin position="231"/>
        <end position="328"/>
    </location>
</feature>